<protein>
    <submittedName>
        <fullName evidence="1">Uncharacterized protein</fullName>
    </submittedName>
</protein>
<accession>A0A2P5ALG4</accession>
<evidence type="ECO:0000313" key="2">
    <source>
        <dbReference type="Proteomes" id="UP000237105"/>
    </source>
</evidence>
<comment type="caution">
    <text evidence="1">The sequence shown here is derived from an EMBL/GenBank/DDBJ whole genome shotgun (WGS) entry which is preliminary data.</text>
</comment>
<reference evidence="2" key="1">
    <citation type="submission" date="2016-06" db="EMBL/GenBank/DDBJ databases">
        <title>Parallel loss of symbiosis genes in relatives of nitrogen-fixing non-legume Parasponia.</title>
        <authorList>
            <person name="Van Velzen R."/>
            <person name="Holmer R."/>
            <person name="Bu F."/>
            <person name="Rutten L."/>
            <person name="Van Zeijl A."/>
            <person name="Liu W."/>
            <person name="Santuari L."/>
            <person name="Cao Q."/>
            <person name="Sharma T."/>
            <person name="Shen D."/>
            <person name="Roswanjaya Y."/>
            <person name="Wardhani T."/>
            <person name="Kalhor M.S."/>
            <person name="Jansen J."/>
            <person name="Van den Hoogen J."/>
            <person name="Gungor B."/>
            <person name="Hartog M."/>
            <person name="Hontelez J."/>
            <person name="Verver J."/>
            <person name="Yang W.-C."/>
            <person name="Schijlen E."/>
            <person name="Repin R."/>
            <person name="Schilthuizen M."/>
            <person name="Schranz E."/>
            <person name="Heidstra R."/>
            <person name="Miyata K."/>
            <person name="Fedorova E."/>
            <person name="Kohlen W."/>
            <person name="Bisseling T."/>
            <person name="Smit S."/>
            <person name="Geurts R."/>
        </authorList>
    </citation>
    <scope>NUCLEOTIDE SEQUENCE [LARGE SCALE GENOMIC DNA]</scope>
    <source>
        <strain evidence="2">cv. WU1-14</strain>
    </source>
</reference>
<organism evidence="1 2">
    <name type="scientific">Parasponia andersonii</name>
    <name type="common">Sponia andersonii</name>
    <dbReference type="NCBI Taxonomy" id="3476"/>
    <lineage>
        <taxon>Eukaryota</taxon>
        <taxon>Viridiplantae</taxon>
        <taxon>Streptophyta</taxon>
        <taxon>Embryophyta</taxon>
        <taxon>Tracheophyta</taxon>
        <taxon>Spermatophyta</taxon>
        <taxon>Magnoliopsida</taxon>
        <taxon>eudicotyledons</taxon>
        <taxon>Gunneridae</taxon>
        <taxon>Pentapetalae</taxon>
        <taxon>rosids</taxon>
        <taxon>fabids</taxon>
        <taxon>Rosales</taxon>
        <taxon>Cannabaceae</taxon>
        <taxon>Parasponia</taxon>
    </lineage>
</organism>
<evidence type="ECO:0000313" key="1">
    <source>
        <dbReference type="EMBL" id="PON37362.1"/>
    </source>
</evidence>
<dbReference type="EMBL" id="JXTB01000533">
    <property type="protein sequence ID" value="PON37362.1"/>
    <property type="molecule type" value="Genomic_DNA"/>
</dbReference>
<proteinExistence type="predicted"/>
<gene>
    <name evidence="1" type="ORF">PanWU01x14_320830</name>
</gene>
<sequence>MLSRRSIIRTLSLLSLAYDGQFSSLDLFSRSPLPPQPSLLQQSRIYETTSFTVAFAKLNIVTNPTFSHLMGHLVTQLVGTGKIPNFSKVQLKKRKREKKKGSSLLN</sequence>
<dbReference type="Proteomes" id="UP000237105">
    <property type="component" value="Unassembled WGS sequence"/>
</dbReference>
<name>A0A2P5ALG4_PARAD</name>
<keyword evidence="2" id="KW-1185">Reference proteome</keyword>
<dbReference type="AlphaFoldDB" id="A0A2P5ALG4"/>